<accession>A0ABU7UWL0</accession>
<dbReference type="SUPFAM" id="SSF54975">
    <property type="entry name" value="Acylphosphatase/BLUF domain-like"/>
    <property type="match status" value="1"/>
</dbReference>
<feature type="domain" description="BLUF" evidence="1">
    <location>
        <begin position="12"/>
        <end position="103"/>
    </location>
</feature>
<dbReference type="PROSITE" id="PS50925">
    <property type="entry name" value="BLUF"/>
    <property type="match status" value="1"/>
</dbReference>
<dbReference type="InterPro" id="IPR036046">
    <property type="entry name" value="Acylphosphatase-like_dom_sf"/>
</dbReference>
<sequence length="152" mass="17176">MTSLPLFETEPVSAIAFISPAKPGLQPQDIDWFLIEGRAFAQEHGLTGVSLYCGDQFFHYVEGTRAGIRADLERVSSGKLHQPPEILMQTTETTRHFNCWYMGFTDCTNSSAQEQSNIDWQAILPTTRDTPDMSKGIQLVTLYWSKWIAGMR</sequence>
<evidence type="ECO:0000313" key="3">
    <source>
        <dbReference type="Proteomes" id="UP001356170"/>
    </source>
</evidence>
<evidence type="ECO:0000259" key="1">
    <source>
        <dbReference type="PROSITE" id="PS50925"/>
    </source>
</evidence>
<protein>
    <submittedName>
        <fullName evidence="2">BLUF domain-containing protein</fullName>
    </submittedName>
</protein>
<dbReference type="RefSeq" id="WP_331703010.1">
    <property type="nucleotide sequence ID" value="NZ_JAZHBO010000001.1"/>
</dbReference>
<dbReference type="Proteomes" id="UP001356170">
    <property type="component" value="Unassembled WGS sequence"/>
</dbReference>
<dbReference type="Pfam" id="PF04940">
    <property type="entry name" value="BLUF"/>
    <property type="match status" value="1"/>
</dbReference>
<dbReference type="InterPro" id="IPR007024">
    <property type="entry name" value="BLUF_domain"/>
</dbReference>
<dbReference type="EMBL" id="JAZHBO010000001">
    <property type="protein sequence ID" value="MEF2154862.1"/>
    <property type="molecule type" value="Genomic_DNA"/>
</dbReference>
<proteinExistence type="predicted"/>
<comment type="caution">
    <text evidence="2">The sequence shown here is derived from an EMBL/GenBank/DDBJ whole genome shotgun (WGS) entry which is preliminary data.</text>
</comment>
<dbReference type="SMART" id="SM01034">
    <property type="entry name" value="BLUF"/>
    <property type="match status" value="1"/>
</dbReference>
<evidence type="ECO:0000313" key="2">
    <source>
        <dbReference type="EMBL" id="MEF2154862.1"/>
    </source>
</evidence>
<keyword evidence="3" id="KW-1185">Reference proteome</keyword>
<organism evidence="2 3">
    <name type="scientific">Aquilutibacter rugosus</name>
    <dbReference type="NCBI Taxonomy" id="3115820"/>
    <lineage>
        <taxon>Bacteria</taxon>
        <taxon>Pseudomonadati</taxon>
        <taxon>Pseudomonadota</taxon>
        <taxon>Gammaproteobacteria</taxon>
        <taxon>Lysobacterales</taxon>
        <taxon>Lysobacteraceae</taxon>
        <taxon>Aquilutibacter</taxon>
    </lineage>
</organism>
<reference evidence="2 3" key="1">
    <citation type="submission" date="2024-01" db="EMBL/GenBank/DDBJ databases">
        <title>Novel species of the genus Luteimonas isolated from rivers.</title>
        <authorList>
            <person name="Lu H."/>
        </authorList>
    </citation>
    <scope>NUCLEOTIDE SEQUENCE [LARGE SCALE GENOMIC DNA]</scope>
    <source>
        <strain evidence="2 3">FXH3W</strain>
    </source>
</reference>
<name>A0ABU7UWL0_9GAMM</name>
<dbReference type="Gene3D" id="3.30.70.100">
    <property type="match status" value="1"/>
</dbReference>
<gene>
    <name evidence="2" type="ORF">V3390_01220</name>
</gene>